<evidence type="ECO:0000313" key="2">
    <source>
        <dbReference type="Proteomes" id="UP000054630"/>
    </source>
</evidence>
<dbReference type="Proteomes" id="UP000054630">
    <property type="component" value="Unassembled WGS sequence"/>
</dbReference>
<accession>A0A0V0RV74</accession>
<keyword evidence="2" id="KW-1185">Reference proteome</keyword>
<organism evidence="1 2">
    <name type="scientific">Trichinella nelsoni</name>
    <dbReference type="NCBI Taxonomy" id="6336"/>
    <lineage>
        <taxon>Eukaryota</taxon>
        <taxon>Metazoa</taxon>
        <taxon>Ecdysozoa</taxon>
        <taxon>Nematoda</taxon>
        <taxon>Enoplea</taxon>
        <taxon>Dorylaimia</taxon>
        <taxon>Trichinellida</taxon>
        <taxon>Trichinellidae</taxon>
        <taxon>Trichinella</taxon>
    </lineage>
</organism>
<dbReference type="AlphaFoldDB" id="A0A0V0RV74"/>
<name>A0A0V0RV74_9BILA</name>
<dbReference type="EMBL" id="JYDL01000073">
    <property type="protein sequence ID" value="KRX18364.1"/>
    <property type="molecule type" value="Genomic_DNA"/>
</dbReference>
<evidence type="ECO:0000313" key="1">
    <source>
        <dbReference type="EMBL" id="KRX18364.1"/>
    </source>
</evidence>
<gene>
    <name evidence="1" type="ORF">T07_7081</name>
</gene>
<protein>
    <submittedName>
        <fullName evidence="1">Uncharacterized protein</fullName>
    </submittedName>
</protein>
<comment type="caution">
    <text evidence="1">The sequence shown here is derived from an EMBL/GenBank/DDBJ whole genome shotgun (WGS) entry which is preliminary data.</text>
</comment>
<reference evidence="1 2" key="1">
    <citation type="submission" date="2015-01" db="EMBL/GenBank/DDBJ databases">
        <title>Evolution of Trichinella species and genotypes.</title>
        <authorList>
            <person name="Korhonen P.K."/>
            <person name="Edoardo P."/>
            <person name="Giuseppe L.R."/>
            <person name="Gasser R.B."/>
        </authorList>
    </citation>
    <scope>NUCLEOTIDE SEQUENCE [LARGE SCALE GENOMIC DNA]</scope>
    <source>
        <strain evidence="1">ISS37</strain>
    </source>
</reference>
<sequence>MYFYRITLDSTRMKFKIFYKFWRHEVHVCSSEITILILETFKIVTKWKKTDLSIYFEIEDKNANYNNEKSIQ</sequence>
<proteinExistence type="predicted"/>